<dbReference type="AlphaFoldDB" id="A0A518CVF1"/>
<dbReference type="RefSeq" id="WP_145182476.1">
    <property type="nucleotide sequence ID" value="NZ_CP036290.1"/>
</dbReference>
<evidence type="ECO:0000313" key="3">
    <source>
        <dbReference type="Proteomes" id="UP000319342"/>
    </source>
</evidence>
<evidence type="ECO:0000256" key="1">
    <source>
        <dbReference type="SAM" id="SignalP"/>
    </source>
</evidence>
<organism evidence="2 3">
    <name type="scientific">Rohdeia mirabilis</name>
    <dbReference type="NCBI Taxonomy" id="2528008"/>
    <lineage>
        <taxon>Bacteria</taxon>
        <taxon>Pseudomonadati</taxon>
        <taxon>Planctomycetota</taxon>
        <taxon>Planctomycetia</taxon>
        <taxon>Planctomycetia incertae sedis</taxon>
        <taxon>Rohdeia</taxon>
    </lineage>
</organism>
<feature type="chain" id="PRO_5022216592" description="FG-GAP repeat protein" evidence="1">
    <location>
        <begin position="18"/>
        <end position="113"/>
    </location>
</feature>
<proteinExistence type="predicted"/>
<dbReference type="InterPro" id="IPR028994">
    <property type="entry name" value="Integrin_alpha_N"/>
</dbReference>
<sequence length="113" mass="12035" precursor="true">MLTTIALGLLLSGAQDAADSLGPAAAKARGPRFAAPVMVRAGDAPLNGADDLLYPSPVLFDVDGDGDTELVVGDLWGNLFRYERIATDDASVRFGPRERVQYFDGANVELPNW</sequence>
<gene>
    <name evidence="2" type="ORF">Pla163_02970</name>
</gene>
<dbReference type="OrthoDB" id="1488578at2"/>
<dbReference type="Proteomes" id="UP000319342">
    <property type="component" value="Chromosome"/>
</dbReference>
<reference evidence="2 3" key="1">
    <citation type="submission" date="2019-02" db="EMBL/GenBank/DDBJ databases">
        <title>Deep-cultivation of Planctomycetes and their phenomic and genomic characterization uncovers novel biology.</title>
        <authorList>
            <person name="Wiegand S."/>
            <person name="Jogler M."/>
            <person name="Boedeker C."/>
            <person name="Pinto D."/>
            <person name="Vollmers J."/>
            <person name="Rivas-Marin E."/>
            <person name="Kohn T."/>
            <person name="Peeters S.H."/>
            <person name="Heuer A."/>
            <person name="Rast P."/>
            <person name="Oberbeckmann S."/>
            <person name="Bunk B."/>
            <person name="Jeske O."/>
            <person name="Meyerdierks A."/>
            <person name="Storesund J.E."/>
            <person name="Kallscheuer N."/>
            <person name="Luecker S."/>
            <person name="Lage O.M."/>
            <person name="Pohl T."/>
            <person name="Merkel B.J."/>
            <person name="Hornburger P."/>
            <person name="Mueller R.-W."/>
            <person name="Bruemmer F."/>
            <person name="Labrenz M."/>
            <person name="Spormann A.M."/>
            <person name="Op den Camp H."/>
            <person name="Overmann J."/>
            <person name="Amann R."/>
            <person name="Jetten M.S.M."/>
            <person name="Mascher T."/>
            <person name="Medema M.H."/>
            <person name="Devos D.P."/>
            <person name="Kaster A.-K."/>
            <person name="Ovreas L."/>
            <person name="Rohde M."/>
            <person name="Galperin M.Y."/>
            <person name="Jogler C."/>
        </authorList>
    </citation>
    <scope>NUCLEOTIDE SEQUENCE [LARGE SCALE GENOMIC DNA]</scope>
    <source>
        <strain evidence="2 3">Pla163</strain>
    </source>
</reference>
<dbReference type="SUPFAM" id="SSF69318">
    <property type="entry name" value="Integrin alpha N-terminal domain"/>
    <property type="match status" value="1"/>
</dbReference>
<dbReference type="EMBL" id="CP036290">
    <property type="protein sequence ID" value="QDU83199.1"/>
    <property type="molecule type" value="Genomic_DNA"/>
</dbReference>
<name>A0A518CVF1_9BACT</name>
<accession>A0A518CVF1</accession>
<feature type="signal peptide" evidence="1">
    <location>
        <begin position="1"/>
        <end position="17"/>
    </location>
</feature>
<evidence type="ECO:0008006" key="4">
    <source>
        <dbReference type="Google" id="ProtNLM"/>
    </source>
</evidence>
<keyword evidence="1" id="KW-0732">Signal</keyword>
<evidence type="ECO:0000313" key="2">
    <source>
        <dbReference type="EMBL" id="QDU83199.1"/>
    </source>
</evidence>
<keyword evidence="3" id="KW-1185">Reference proteome</keyword>
<protein>
    <recommendedName>
        <fullName evidence="4">FG-GAP repeat protein</fullName>
    </recommendedName>
</protein>